<dbReference type="Gene3D" id="3.30.1340.10">
    <property type="entry name" value="HPr-like"/>
    <property type="match status" value="1"/>
</dbReference>
<dbReference type="InterPro" id="IPR035895">
    <property type="entry name" value="HPr-like_sf"/>
</dbReference>
<sequence length="86" mass="9230">MVEREVTVVPEAGLHARPAAKFVSTAKQFVSDIVVVKDGREANAKSPLKLMTLGAKKGDRVVIRAEGEDAEEAVEALVRVVTSEEV</sequence>
<protein>
    <recommendedName>
        <fullName evidence="2">Phosphocarrier protein HPr</fullName>
    </recommendedName>
    <alternativeName>
        <fullName evidence="5">Histidine-containing protein</fullName>
    </alternativeName>
</protein>
<dbReference type="Pfam" id="PF00381">
    <property type="entry name" value="PTS-HPr"/>
    <property type="match status" value="1"/>
</dbReference>
<evidence type="ECO:0000256" key="5">
    <source>
        <dbReference type="ARBA" id="ARBA00033055"/>
    </source>
</evidence>
<dbReference type="PROSITE" id="PS00369">
    <property type="entry name" value="PTS_HPR_HIS"/>
    <property type="match status" value="1"/>
</dbReference>
<dbReference type="InterPro" id="IPR001020">
    <property type="entry name" value="PTS_HPr_His_P_site"/>
</dbReference>
<dbReference type="Proteomes" id="UP000318065">
    <property type="component" value="Chromosome"/>
</dbReference>
<reference evidence="7" key="1">
    <citation type="journal article" date="2019" name="Microbiol. Resour. Announc.">
        <title>Complete Genome Sequence of Rubrobacter xylanophilus Strain AA3-22, Isolated from Arima Onsen in Japan.</title>
        <authorList>
            <person name="Tomariguchi N."/>
            <person name="Miyazaki K."/>
        </authorList>
    </citation>
    <scope>NUCLEOTIDE SEQUENCE [LARGE SCALE GENOMIC DNA]</scope>
    <source>
        <strain evidence="7">AA3-22</strain>
    </source>
</reference>
<evidence type="ECO:0000256" key="2">
    <source>
        <dbReference type="ARBA" id="ARBA00020422"/>
    </source>
</evidence>
<feature type="domain" description="HPr" evidence="6">
    <location>
        <begin position="1"/>
        <end position="86"/>
    </location>
</feature>
<dbReference type="PRINTS" id="PR00107">
    <property type="entry name" value="PHOSPHOCPHPR"/>
</dbReference>
<dbReference type="SUPFAM" id="SSF55594">
    <property type="entry name" value="HPr-like"/>
    <property type="match status" value="1"/>
</dbReference>
<evidence type="ECO:0000313" key="8">
    <source>
        <dbReference type="Proteomes" id="UP000318065"/>
    </source>
</evidence>
<evidence type="ECO:0000256" key="4">
    <source>
        <dbReference type="ARBA" id="ARBA00022597"/>
    </source>
</evidence>
<evidence type="ECO:0000256" key="1">
    <source>
        <dbReference type="ARBA" id="ARBA00003681"/>
    </source>
</evidence>
<dbReference type="AlphaFoldDB" id="A0A510HH02"/>
<dbReference type="OrthoDB" id="9809047at2"/>
<keyword evidence="3" id="KW-0813">Transport</keyword>
<dbReference type="RefSeq" id="WP_143527256.1">
    <property type="nucleotide sequence ID" value="NZ_AP019791.1"/>
</dbReference>
<keyword evidence="4" id="KW-0762">Sugar transport</keyword>
<keyword evidence="8" id="KW-1185">Reference proteome</keyword>
<dbReference type="CDD" id="cd00367">
    <property type="entry name" value="PTS-HPr_like"/>
    <property type="match status" value="1"/>
</dbReference>
<dbReference type="PANTHER" id="PTHR33705:SF1">
    <property type="entry name" value="PHOSPHOCARRIER PROTEIN HPR"/>
    <property type="match status" value="1"/>
</dbReference>
<comment type="function">
    <text evidence="1">General (non sugar-specific) component of the phosphoenolpyruvate-dependent sugar phosphotransferase system (sugar PTS). This major carbohydrate active-transport system catalyzes the phosphorylation of incoming sugar substrates concomitantly with their translocation across the cell membrane. The phosphoryl group from phosphoenolpyruvate (PEP) is transferred to the phosphoryl carrier protein HPr by enzyme I. Phospho-HPr then transfers it to the PTS EIIA domain.</text>
</comment>
<dbReference type="PROSITE" id="PS51350">
    <property type="entry name" value="PTS_HPR_DOM"/>
    <property type="match status" value="1"/>
</dbReference>
<dbReference type="EMBL" id="AP019791">
    <property type="protein sequence ID" value="BBL79219.1"/>
    <property type="molecule type" value="Genomic_DNA"/>
</dbReference>
<evidence type="ECO:0000313" key="7">
    <source>
        <dbReference type="EMBL" id="BBL79219.1"/>
    </source>
</evidence>
<proteinExistence type="predicted"/>
<dbReference type="PANTHER" id="PTHR33705">
    <property type="entry name" value="PHOSPHOCARRIER PROTEIN HPR"/>
    <property type="match status" value="1"/>
</dbReference>
<dbReference type="NCBIfam" id="TIGR01003">
    <property type="entry name" value="PTS_HPr_family"/>
    <property type="match status" value="1"/>
</dbReference>
<name>A0A510HH02_9ACTN</name>
<evidence type="ECO:0000259" key="6">
    <source>
        <dbReference type="PROSITE" id="PS51350"/>
    </source>
</evidence>
<accession>A0A510HH02</accession>
<evidence type="ECO:0000256" key="3">
    <source>
        <dbReference type="ARBA" id="ARBA00022448"/>
    </source>
</evidence>
<dbReference type="InterPro" id="IPR050399">
    <property type="entry name" value="HPr"/>
</dbReference>
<organism evidence="7 8">
    <name type="scientific">Rubrobacter xylanophilus</name>
    <dbReference type="NCBI Taxonomy" id="49319"/>
    <lineage>
        <taxon>Bacteria</taxon>
        <taxon>Bacillati</taxon>
        <taxon>Actinomycetota</taxon>
        <taxon>Rubrobacteria</taxon>
        <taxon>Rubrobacterales</taxon>
        <taxon>Rubrobacteraceae</taxon>
        <taxon>Rubrobacter</taxon>
    </lineage>
</organism>
<gene>
    <name evidence="7" type="ORF">RxyAA322_10730</name>
</gene>
<dbReference type="InterPro" id="IPR000032">
    <property type="entry name" value="HPr-like"/>
</dbReference>